<dbReference type="GO" id="GO:0009432">
    <property type="term" value="P:SOS response"/>
    <property type="evidence" value="ECO:0007669"/>
    <property type="project" value="UniProtKB-KW"/>
</dbReference>
<dbReference type="PIRSF" id="PIRSF029347">
    <property type="entry name" value="RecF"/>
    <property type="match status" value="1"/>
</dbReference>
<evidence type="ECO:0000259" key="2">
    <source>
        <dbReference type="Pfam" id="PF13304"/>
    </source>
</evidence>
<dbReference type="Gene3D" id="3.40.50.300">
    <property type="entry name" value="P-loop containing nucleotide triphosphate hydrolases"/>
    <property type="match status" value="2"/>
</dbReference>
<dbReference type="SUPFAM" id="SSF52540">
    <property type="entry name" value="P-loop containing nucleoside triphosphate hydrolases"/>
    <property type="match status" value="1"/>
</dbReference>
<dbReference type="GO" id="GO:0000731">
    <property type="term" value="P:DNA synthesis involved in DNA repair"/>
    <property type="evidence" value="ECO:0007669"/>
    <property type="project" value="TreeGrafter"/>
</dbReference>
<dbReference type="AlphaFoldDB" id="A0A810NCI9"/>
<keyword evidence="1" id="KW-0227">DNA damage</keyword>
<dbReference type="RefSeq" id="WP_212819729.1">
    <property type="nucleotide sequence ID" value="NZ_AP023359.1"/>
</dbReference>
<protein>
    <submittedName>
        <fullName evidence="3">Chromosome segregation protein SMC</fullName>
    </submittedName>
</protein>
<dbReference type="InterPro" id="IPR003959">
    <property type="entry name" value="ATPase_AAA_core"/>
</dbReference>
<keyword evidence="1" id="KW-0742">SOS response</keyword>
<dbReference type="InterPro" id="IPR014555">
    <property type="entry name" value="RecF-like"/>
</dbReference>
<dbReference type="GO" id="GO:0005524">
    <property type="term" value="F:ATP binding"/>
    <property type="evidence" value="ECO:0007669"/>
    <property type="project" value="InterPro"/>
</dbReference>
<feature type="domain" description="ATPase AAA-type core" evidence="2">
    <location>
        <begin position="34"/>
        <end position="336"/>
    </location>
</feature>
<organism evidence="3 4">
    <name type="scientific">Polymorphospora rubra</name>
    <dbReference type="NCBI Taxonomy" id="338584"/>
    <lineage>
        <taxon>Bacteria</taxon>
        <taxon>Bacillati</taxon>
        <taxon>Actinomycetota</taxon>
        <taxon>Actinomycetes</taxon>
        <taxon>Micromonosporales</taxon>
        <taxon>Micromonosporaceae</taxon>
        <taxon>Polymorphospora</taxon>
    </lineage>
</organism>
<dbReference type="Proteomes" id="UP000680866">
    <property type="component" value="Chromosome"/>
</dbReference>
<evidence type="ECO:0000256" key="1">
    <source>
        <dbReference type="ARBA" id="ARBA00023236"/>
    </source>
</evidence>
<reference evidence="3" key="1">
    <citation type="submission" date="2020-08" db="EMBL/GenBank/DDBJ databases">
        <title>Whole genome shotgun sequence of Polymorphospora rubra NBRC 101157.</title>
        <authorList>
            <person name="Komaki H."/>
            <person name="Tamura T."/>
        </authorList>
    </citation>
    <scope>NUCLEOTIDE SEQUENCE</scope>
    <source>
        <strain evidence="3">NBRC 101157</strain>
    </source>
</reference>
<proteinExistence type="predicted"/>
<dbReference type="GO" id="GO:0006302">
    <property type="term" value="P:double-strand break repair"/>
    <property type="evidence" value="ECO:0007669"/>
    <property type="project" value="TreeGrafter"/>
</dbReference>
<accession>A0A810NCI9</accession>
<evidence type="ECO:0000313" key="3">
    <source>
        <dbReference type="EMBL" id="BCJ70054.1"/>
    </source>
</evidence>
<dbReference type="Pfam" id="PF13304">
    <property type="entry name" value="AAA_21"/>
    <property type="match status" value="1"/>
</dbReference>
<name>A0A810NCI9_9ACTN</name>
<gene>
    <name evidence="3" type="ORF">Prubr_70750</name>
</gene>
<dbReference type="InterPro" id="IPR027417">
    <property type="entry name" value="P-loop_NTPase"/>
</dbReference>
<evidence type="ECO:0000313" key="4">
    <source>
        <dbReference type="Proteomes" id="UP000680866"/>
    </source>
</evidence>
<dbReference type="PANTHER" id="PTHR32182">
    <property type="entry name" value="DNA REPLICATION AND REPAIR PROTEIN RECF"/>
    <property type="match status" value="1"/>
</dbReference>
<dbReference type="GO" id="GO:0016887">
    <property type="term" value="F:ATP hydrolysis activity"/>
    <property type="evidence" value="ECO:0007669"/>
    <property type="project" value="InterPro"/>
</dbReference>
<dbReference type="EMBL" id="AP023359">
    <property type="protein sequence ID" value="BCJ70054.1"/>
    <property type="molecule type" value="Genomic_DNA"/>
</dbReference>
<dbReference type="KEGG" id="pry:Prubr_70750"/>
<sequence length="401" mass="43237">MTGSVPARAEPFVRRVRVRNYRSIASCDVELGPLTVLLGPNASGKSNFVDALRFAKEVMYGSPTDAVARRGGLDPLLHRSASGSAESFRIELDLTIPPHRDGEVPLPATYGFEIAADPRDELPLLVTQETARIGRPDAEAALPLPAGPTSRLQLPVSSADEGSPLLRLQTSLWMMLFYDLDSAALRAVNEEGDRRIIREFGQSGERLGRVLAAMEHRDPAGKERLDAYLSALVPGALGVDERREGRYSTVQARFRSNDGVQTFLRESLSEGTLRAAGVLAALLQVPVSAGVATLVAIEEPETALHPATVGALYEALDDASMRTQVIVTSQSSDLLDSEYAHLDHIRAVANVGGATRIGRVDASGYNIVDKGLMTISELHRSGQMLPAVVGFPVEDRPEEDR</sequence>
<keyword evidence="4" id="KW-1185">Reference proteome</keyword>
<dbReference type="PANTHER" id="PTHR32182:SF22">
    <property type="entry name" value="ATP-DEPENDENT ENDONUCLEASE, OLD FAMILY-RELATED"/>
    <property type="match status" value="1"/>
</dbReference>